<evidence type="ECO:0000313" key="2">
    <source>
        <dbReference type="Proteomes" id="UP000195667"/>
    </source>
</evidence>
<name>A0A1R4HBW2_9GAMM</name>
<sequence>MTVAQVNGQIPDLVHYSFTGQETKVLPGKSSDCNGTIASSDQIGRLALMALFYQNACYTDGRYNHNNYGVERGVMSNSANSTQFEAYRIAEPTSKATQFLASEHVIYYQFPTKEDYSVYQLAGDAVSLVKQVSAVDISITSAPVKVATLTVSKIKGTVTYVFVPKSQRVSSFTELGTGIEGARVNSTALGDVIKYRYTVSGRPFDTKLDFNNGPSTHSNVYSRTRQFFLVTNSNGQRGVVWQDKDDASIQVTWLGSNLKTQQTLDLPFSTDTDLVAATADNLGNLYYLTLQKGSGVNGSGDIARVATLFKTNAAGQELLRKTLDTTTAGLNIVSFGDGNVASLQHVNGTLGLIIGRQMHRSSDGLNHQGAIAVVFDANTLSVTKNWGQTSGHSFESVLATNAQNEFVGIDLGDNYPRGVNLHKFTQSTKRSRVVYTFKTQHGTTATSPAGATYPVYPEISNATTTYYKWSNDNRTYTELGGVTEGSNGYSVVFSGENTADGRALDNARVGNYLNDARNIGLVQVRKDFENATGSGAVISDDLVKTMGAAETGGFYTFGGGWSEQRNRGIVWLTAYQDKSQENVSRLRTVKLADGNLLLLWEKWTPDAYVNTYAIKVDEAGNALSQAIALGSYARINRRDDVWQFDNQIYWVSGDSVDKKLELMVLQLK</sequence>
<protein>
    <submittedName>
        <fullName evidence="1">Uncharacterized protein</fullName>
    </submittedName>
</protein>
<evidence type="ECO:0000313" key="1">
    <source>
        <dbReference type="EMBL" id="SJM93677.1"/>
    </source>
</evidence>
<reference evidence="2" key="1">
    <citation type="submission" date="2017-02" db="EMBL/GenBank/DDBJ databases">
        <authorList>
            <person name="Daims H."/>
        </authorList>
    </citation>
    <scope>NUCLEOTIDE SEQUENCE [LARGE SCALE GENOMIC DNA]</scope>
</reference>
<gene>
    <name evidence="1" type="ORF">CRENPOLYSF1_450032</name>
</gene>
<dbReference type="AlphaFoldDB" id="A0A1R4HBW2"/>
<dbReference type="Proteomes" id="UP000195667">
    <property type="component" value="Unassembled WGS sequence"/>
</dbReference>
<dbReference type="EMBL" id="FUKI01000121">
    <property type="protein sequence ID" value="SJM93677.1"/>
    <property type="molecule type" value="Genomic_DNA"/>
</dbReference>
<organism evidence="1 2">
    <name type="scientific">Crenothrix polyspora</name>
    <dbReference type="NCBI Taxonomy" id="360316"/>
    <lineage>
        <taxon>Bacteria</taxon>
        <taxon>Pseudomonadati</taxon>
        <taxon>Pseudomonadota</taxon>
        <taxon>Gammaproteobacteria</taxon>
        <taxon>Methylococcales</taxon>
        <taxon>Crenotrichaceae</taxon>
        <taxon>Crenothrix</taxon>
    </lineage>
</organism>
<accession>A0A1R4HBW2</accession>
<keyword evidence="2" id="KW-1185">Reference proteome</keyword>
<proteinExistence type="predicted"/>